<keyword evidence="1" id="KW-0812">Transmembrane</keyword>
<sequence>MQKQKGAAFIAFVYCVPFMIGTLVLAMQSTQQLHTHAKLGEAAEVASLGLISSSTGNNEPDLELAEKIVNHYMPTNKGKVDISIKDTRCDYDDGCVQEAGELSPFADFLVTATTKHDSWISFSQFNMEPEFEVSSQSTSRKYLPKPVDIYFVVDLSGSMNKAFKFGYSRYSKLQVVKGTVDRILNDLENFNRFNSHKSRVALIGYNNFNYQRVNGRRVAYDQVSSDHVTHSINWRNAKKAPLSSFPQKVADLIKRKIPPLPLFNDIELTFDYDAFTQEFSTFQAGGGTNSWQGLLRTAELANSQDEYNPHQVIIVLSDGEDTSRPWKILSPDGTERKTRILKEFTKYGLCERMVEDLENKKDRFGEPISVTFGVIGIDFQMNRSKNGFFDCVGEDNVLHASSGIDVYKHILNLLNEETGRLKGNGI</sequence>
<dbReference type="PATRIC" id="fig|1260221.3.peg.1819"/>
<gene>
    <name evidence="3" type="ORF">VIBNI_A1914</name>
</gene>
<dbReference type="PROSITE" id="PS50234">
    <property type="entry name" value="VWFA"/>
    <property type="match status" value="1"/>
</dbReference>
<evidence type="ECO:0000259" key="2">
    <source>
        <dbReference type="PROSITE" id="PS50234"/>
    </source>
</evidence>
<dbReference type="SMART" id="SM00327">
    <property type="entry name" value="VWA"/>
    <property type="match status" value="1"/>
</dbReference>
<dbReference type="STRING" id="28173.VIBNI_A1914"/>
<accession>U4K5T2</accession>
<dbReference type="KEGG" id="vni:VIBNI_A1914"/>
<dbReference type="EMBL" id="FO203526">
    <property type="protein sequence ID" value="CCO58009.1"/>
    <property type="molecule type" value="Genomic_DNA"/>
</dbReference>
<reference evidence="3 4" key="1">
    <citation type="journal article" date="2013" name="ISME J.">
        <title>Comparative genomics of pathogenic lineages of Vibrio nigripulchritudo identifies virulence-associated traits.</title>
        <authorList>
            <person name="Goudenege D."/>
            <person name="Labreuche Y."/>
            <person name="Krin E."/>
            <person name="Ansquer D."/>
            <person name="Mangenot S."/>
            <person name="Calteau A."/>
            <person name="Medigue C."/>
            <person name="Mazel D."/>
            <person name="Polz M.F."/>
            <person name="Le Roux F."/>
        </authorList>
    </citation>
    <scope>NUCLEOTIDE SEQUENCE [LARGE SCALE GENOMIC DNA]</scope>
    <source>
        <strain evidence="4">SnF1</strain>
    </source>
</reference>
<organism evidence="3 4">
    <name type="scientific">Vibrio nigripulchritudo</name>
    <dbReference type="NCBI Taxonomy" id="28173"/>
    <lineage>
        <taxon>Bacteria</taxon>
        <taxon>Pseudomonadati</taxon>
        <taxon>Pseudomonadota</taxon>
        <taxon>Gammaproteobacteria</taxon>
        <taxon>Vibrionales</taxon>
        <taxon>Vibrionaceae</taxon>
        <taxon>Vibrio</taxon>
    </lineage>
</organism>
<dbReference type="InterPro" id="IPR036465">
    <property type="entry name" value="vWFA_dom_sf"/>
</dbReference>
<feature type="transmembrane region" description="Helical" evidence="1">
    <location>
        <begin position="7"/>
        <end position="27"/>
    </location>
</feature>
<keyword evidence="1" id="KW-0472">Membrane</keyword>
<keyword evidence="1" id="KW-1133">Transmembrane helix</keyword>
<dbReference type="CDD" id="cd00198">
    <property type="entry name" value="vWFA"/>
    <property type="match status" value="1"/>
</dbReference>
<evidence type="ECO:0000256" key="1">
    <source>
        <dbReference type="SAM" id="Phobius"/>
    </source>
</evidence>
<evidence type="ECO:0000313" key="4">
    <source>
        <dbReference type="Proteomes" id="UP000016895"/>
    </source>
</evidence>
<dbReference type="InterPro" id="IPR002035">
    <property type="entry name" value="VWF_A"/>
</dbReference>
<keyword evidence="4" id="KW-1185">Reference proteome</keyword>
<feature type="domain" description="VWFA" evidence="2">
    <location>
        <begin position="148"/>
        <end position="426"/>
    </location>
</feature>
<dbReference type="OrthoDB" id="5670502at2"/>
<dbReference type="RefSeq" id="WP_022550861.1">
    <property type="nucleotide sequence ID" value="NC_022528.1"/>
</dbReference>
<dbReference type="AlphaFoldDB" id="U4K5T2"/>
<evidence type="ECO:0000313" key="3">
    <source>
        <dbReference type="EMBL" id="CCO58009.1"/>
    </source>
</evidence>
<proteinExistence type="predicted"/>
<dbReference type="Gene3D" id="3.40.50.410">
    <property type="entry name" value="von Willebrand factor, type A domain"/>
    <property type="match status" value="1"/>
</dbReference>
<dbReference type="SUPFAM" id="SSF53300">
    <property type="entry name" value="vWA-like"/>
    <property type="match status" value="1"/>
</dbReference>
<dbReference type="Proteomes" id="UP000016895">
    <property type="component" value="Chromosome 1"/>
</dbReference>
<name>U4K5T2_9VIBR</name>
<protein>
    <recommendedName>
        <fullName evidence="2">VWFA domain-containing protein</fullName>
    </recommendedName>
</protein>